<dbReference type="Gene3D" id="3.30.470.20">
    <property type="entry name" value="ATP-grasp fold, B domain"/>
    <property type="match status" value="1"/>
</dbReference>
<reference evidence="12" key="1">
    <citation type="submission" date="2017-02" db="UniProtKB">
        <authorList>
            <consortium name="WormBaseParasite"/>
        </authorList>
    </citation>
    <scope>IDENTIFICATION</scope>
</reference>
<gene>
    <name evidence="10" type="ORF">EVEC_LOCUS7781</name>
</gene>
<feature type="domain" description="PurE" evidence="9">
    <location>
        <begin position="263"/>
        <end position="408"/>
    </location>
</feature>
<keyword evidence="8" id="KW-0511">Multifunctional enzyme</keyword>
<dbReference type="Pfam" id="PF01259">
    <property type="entry name" value="SAICAR_synt"/>
    <property type="match status" value="1"/>
</dbReference>
<dbReference type="Proteomes" id="UP000274131">
    <property type="component" value="Unassembled WGS sequence"/>
</dbReference>
<dbReference type="SUPFAM" id="SSF56104">
    <property type="entry name" value="SAICAR synthase-like"/>
    <property type="match status" value="1"/>
</dbReference>
<comment type="pathway">
    <text evidence="1">Purine metabolism; IMP biosynthesis via de novo pathway; 5-amino-1-(5-phospho-D-ribosyl)imidazole-4-carboxamide from 5-amino-1-(5-phospho-D-ribosyl)imidazole-4-carboxylate: step 1/2.</text>
</comment>
<dbReference type="PROSITE" id="PS01057">
    <property type="entry name" value="SAICAR_SYNTHETASE_1"/>
    <property type="match status" value="1"/>
</dbReference>
<keyword evidence="4" id="KW-0436">Ligase</keyword>
<dbReference type="GO" id="GO:0006189">
    <property type="term" value="P:'de novo' IMP biosynthetic process"/>
    <property type="evidence" value="ECO:0007669"/>
    <property type="project" value="UniProtKB-UniPathway"/>
</dbReference>
<sequence>MLDNKLHKICEGKTKEIFVADAEKNIVFIKSKNDITAFNALRRNVIEGKADIANETTCAVFEYLNKLGFETHFLSFHERPDGKGFLAKRCQMIPLEWVARRVATGSFLKRNPGVREGYRFDVPKTEVFYKDDAANDPQWSFEQIIAADFQFNGRKIGEREVKLMTKATETVFRVLEKVWSKRNCALIDMKIEFGVTAEGRIVIADVIDNDSWRVWPAGDRRLQLDKQFYRDLEEVDDTALSKLRENYQKVAEFTKSFITPIATRVVIIMGSPSDMEYALEVSEVVRSFDIPVFKRIASAHKTTDAVLQIVAQYEDNIPTVFIAVAGRSNGLGPVVAANTASPVINAPPASEWSTNDIWSSLRMPSGIGSTTALGAEEAALAAVKMLSSQSHMVYGRLLVMQYRNLANVLVGFGNYCF</sequence>
<evidence type="ECO:0000313" key="11">
    <source>
        <dbReference type="Proteomes" id="UP000274131"/>
    </source>
</evidence>
<dbReference type="InterPro" id="IPR028923">
    <property type="entry name" value="SAICAR_synt/ADE2_N"/>
</dbReference>
<evidence type="ECO:0000259" key="9">
    <source>
        <dbReference type="SMART" id="SM01001"/>
    </source>
</evidence>
<evidence type="ECO:0000256" key="6">
    <source>
        <dbReference type="ARBA" id="ARBA00022755"/>
    </source>
</evidence>
<dbReference type="CDD" id="cd01416">
    <property type="entry name" value="SAICAR_synt_Ade5"/>
    <property type="match status" value="1"/>
</dbReference>
<dbReference type="Gene3D" id="3.30.200.20">
    <property type="entry name" value="Phosphorylase Kinase, domain 1"/>
    <property type="match status" value="1"/>
</dbReference>
<keyword evidence="5" id="KW-0547">Nucleotide-binding</keyword>
<name>A0A0N4VCJ9_ENTVE</name>
<dbReference type="SMART" id="SM01001">
    <property type="entry name" value="AIRC"/>
    <property type="match status" value="1"/>
</dbReference>
<comment type="pathway">
    <text evidence="2">Purine metabolism; IMP biosynthesis via de novo pathway; 5-amino-1-(5-phospho-D-ribosyl)imidazole-4-carboxylate from 5-amino-1-(5-phospho-D-ribosyl)imidazole (carboxylase route): step 1/1.</text>
</comment>
<dbReference type="AlphaFoldDB" id="A0A0N4VCJ9"/>
<keyword evidence="7" id="KW-0067">ATP-binding</keyword>
<dbReference type="InterPro" id="IPR050089">
    <property type="entry name" value="SAICAR_synthetase"/>
</dbReference>
<dbReference type="WBParaSite" id="EVEC_0000829701-mRNA-1">
    <property type="protein sequence ID" value="EVEC_0000829701-mRNA-1"/>
    <property type="gene ID" value="EVEC_0000829701"/>
</dbReference>
<reference evidence="10 11" key="2">
    <citation type="submission" date="2018-10" db="EMBL/GenBank/DDBJ databases">
        <authorList>
            <consortium name="Pathogen Informatics"/>
        </authorList>
    </citation>
    <scope>NUCLEOTIDE SEQUENCE [LARGE SCALE GENOMIC DNA]</scope>
</reference>
<dbReference type="HAMAP" id="MF_00137">
    <property type="entry name" value="SAICAR_synth"/>
    <property type="match status" value="1"/>
</dbReference>
<protein>
    <submittedName>
        <fullName evidence="12">AIRC domain-containing protein</fullName>
    </submittedName>
</protein>
<dbReference type="EMBL" id="UXUI01009087">
    <property type="protein sequence ID" value="VDD93030.1"/>
    <property type="molecule type" value="Genomic_DNA"/>
</dbReference>
<evidence type="ECO:0000256" key="3">
    <source>
        <dbReference type="ARBA" id="ARBA00011020"/>
    </source>
</evidence>
<dbReference type="Gene3D" id="3.40.50.1970">
    <property type="match status" value="1"/>
</dbReference>
<dbReference type="InterPro" id="IPR000031">
    <property type="entry name" value="PurE_dom"/>
</dbReference>
<dbReference type="Pfam" id="PF00731">
    <property type="entry name" value="AIRC"/>
    <property type="match status" value="1"/>
</dbReference>
<accession>A0A0N4VCJ9</accession>
<evidence type="ECO:0000256" key="2">
    <source>
        <dbReference type="ARBA" id="ARBA00004747"/>
    </source>
</evidence>
<dbReference type="GO" id="GO:0005829">
    <property type="term" value="C:cytosol"/>
    <property type="evidence" value="ECO:0007669"/>
    <property type="project" value="TreeGrafter"/>
</dbReference>
<keyword evidence="6" id="KW-0658">Purine biosynthesis</keyword>
<evidence type="ECO:0000256" key="4">
    <source>
        <dbReference type="ARBA" id="ARBA00022598"/>
    </source>
</evidence>
<dbReference type="UniPathway" id="UPA00074">
    <property type="reaction ID" value="UER00130"/>
</dbReference>
<dbReference type="PANTHER" id="PTHR43599:SF3">
    <property type="entry name" value="SI:DKEY-6E2.2"/>
    <property type="match status" value="1"/>
</dbReference>
<dbReference type="GO" id="GO:0005524">
    <property type="term" value="F:ATP binding"/>
    <property type="evidence" value="ECO:0007669"/>
    <property type="project" value="UniProtKB-KW"/>
</dbReference>
<evidence type="ECO:0000256" key="5">
    <source>
        <dbReference type="ARBA" id="ARBA00022741"/>
    </source>
</evidence>
<evidence type="ECO:0000313" key="10">
    <source>
        <dbReference type="EMBL" id="VDD93030.1"/>
    </source>
</evidence>
<dbReference type="PROSITE" id="PS01058">
    <property type="entry name" value="SAICAR_SYNTHETASE_2"/>
    <property type="match status" value="1"/>
</dbReference>
<evidence type="ECO:0000256" key="8">
    <source>
        <dbReference type="ARBA" id="ARBA00023268"/>
    </source>
</evidence>
<comment type="similarity">
    <text evidence="3">In the N-terminal section; belongs to the SAICAR synthetase family.</text>
</comment>
<proteinExistence type="inferred from homology"/>
<evidence type="ECO:0000313" key="12">
    <source>
        <dbReference type="WBParaSite" id="EVEC_0000829701-mRNA-1"/>
    </source>
</evidence>
<keyword evidence="11" id="KW-1185">Reference proteome</keyword>
<evidence type="ECO:0000256" key="7">
    <source>
        <dbReference type="ARBA" id="ARBA00022840"/>
    </source>
</evidence>
<dbReference type="PANTHER" id="PTHR43599">
    <property type="entry name" value="MULTIFUNCTIONAL PROTEIN ADE2"/>
    <property type="match status" value="1"/>
</dbReference>
<dbReference type="GO" id="GO:0004639">
    <property type="term" value="F:phosphoribosylaminoimidazolesuccinocarboxamide synthase activity"/>
    <property type="evidence" value="ECO:0007669"/>
    <property type="project" value="InterPro"/>
</dbReference>
<organism evidence="12">
    <name type="scientific">Enterobius vermicularis</name>
    <name type="common">Human pinworm</name>
    <dbReference type="NCBI Taxonomy" id="51028"/>
    <lineage>
        <taxon>Eukaryota</taxon>
        <taxon>Metazoa</taxon>
        <taxon>Ecdysozoa</taxon>
        <taxon>Nematoda</taxon>
        <taxon>Chromadorea</taxon>
        <taxon>Rhabditida</taxon>
        <taxon>Spirurina</taxon>
        <taxon>Oxyuridomorpha</taxon>
        <taxon>Oxyuroidea</taxon>
        <taxon>Oxyuridae</taxon>
        <taxon>Enterobius</taxon>
    </lineage>
</organism>
<dbReference type="SUPFAM" id="SSF52255">
    <property type="entry name" value="N5-CAIR mutase (phosphoribosylaminoimidazole carboxylase, PurE)"/>
    <property type="match status" value="1"/>
</dbReference>
<dbReference type="InterPro" id="IPR018236">
    <property type="entry name" value="SAICAR_synthetase_CS"/>
</dbReference>
<dbReference type="STRING" id="51028.A0A0N4VCJ9"/>
<dbReference type="OrthoDB" id="9991235at2759"/>
<dbReference type="FunFam" id="3.30.470.20:FF:000020">
    <property type="entry name" value="Probable multifunctional protein ADE2"/>
    <property type="match status" value="1"/>
</dbReference>
<evidence type="ECO:0000256" key="1">
    <source>
        <dbReference type="ARBA" id="ARBA00004672"/>
    </source>
</evidence>